<organism evidence="1 3">
    <name type="scientific">Ardenticatena maritima</name>
    <dbReference type="NCBI Taxonomy" id="872965"/>
    <lineage>
        <taxon>Bacteria</taxon>
        <taxon>Bacillati</taxon>
        <taxon>Chloroflexota</taxon>
        <taxon>Ardenticatenia</taxon>
        <taxon>Ardenticatenales</taxon>
        <taxon>Ardenticatenaceae</taxon>
        <taxon>Ardenticatena</taxon>
    </lineage>
</organism>
<dbReference type="AlphaFoldDB" id="A0A0N0RFX3"/>
<reference evidence="1 3" key="1">
    <citation type="journal article" date="2015" name="Genome Announc.">
        <title>Draft Genome Sequence of a Heterotrophic Facultative Anaerobic Thermophilic Bacterium, Ardenticatena maritima Strain 110ST.</title>
        <authorList>
            <person name="Kawaichi S."/>
            <person name="Yoshida T."/>
            <person name="Sako Y."/>
            <person name="Nakamura R."/>
        </authorList>
    </citation>
    <scope>NUCLEOTIDE SEQUENCE [LARGE SCALE GENOMIC DNA]</scope>
    <source>
        <strain evidence="1 3">110S</strain>
    </source>
</reference>
<dbReference type="EMBL" id="BBZA01000308">
    <property type="protein sequence ID" value="GAP64708.1"/>
    <property type="molecule type" value="Genomic_DNA"/>
</dbReference>
<evidence type="ECO:0000313" key="1">
    <source>
        <dbReference type="EMBL" id="GAP64708.1"/>
    </source>
</evidence>
<keyword evidence="3" id="KW-1185">Reference proteome</keyword>
<dbReference type="InParanoid" id="A0A0N0RFX3"/>
<comment type="caution">
    <text evidence="1">The sequence shown here is derived from an EMBL/GenBank/DDBJ whole genome shotgun (WGS) entry which is preliminary data.</text>
</comment>
<gene>
    <name evidence="1" type="ORF">ARMA_3131</name>
    <name evidence="2" type="ORF">SE16_01725</name>
</gene>
<accession>A0A0N0RFX3</accession>
<reference evidence="2 4" key="2">
    <citation type="submission" date="2015-07" db="EMBL/GenBank/DDBJ databases">
        <title>Whole genome sequence of Ardenticatena maritima DSM 23922.</title>
        <authorList>
            <person name="Hemp J."/>
            <person name="Ward L.M."/>
            <person name="Pace L.A."/>
            <person name="Fischer W.W."/>
        </authorList>
    </citation>
    <scope>NUCLEOTIDE SEQUENCE [LARGE SCALE GENOMIC DNA]</scope>
    <source>
        <strain evidence="2 4">110S</strain>
    </source>
</reference>
<reference evidence="3" key="3">
    <citation type="submission" date="2015-08" db="EMBL/GenBank/DDBJ databases">
        <title>Draft Genome Sequence of a Heterotrophic Facultative Anaerobic Bacterium Ardenticatena maritima Strain 110S.</title>
        <authorList>
            <person name="Kawaichi S."/>
            <person name="Yoshida T."/>
            <person name="Sako Y."/>
            <person name="Nakamura R."/>
        </authorList>
    </citation>
    <scope>NUCLEOTIDE SEQUENCE [LARGE SCALE GENOMIC DNA]</scope>
    <source>
        <strain evidence="3">110S</strain>
    </source>
</reference>
<sequence>MIDTRERSRANMRLLVLVLLLLVLSILGSIWQAVRLGRNVGGTRENVTPYVATYLEALEAGDTAALQSMADPNADPAWLAVLATEPRRLWVPLTEWHIERVAELEGTNIVQVSLNGTFDADGVPVSAYWRLYFVQDGEQWRPTFPNVTATWGPQTTLPFAEGIRITYRLDEARDVPPALSDLFTFLEDVRRLTGSRDEALLLIAIDPLEPFEAVTLQETDEGMLIAARSPWTSYGFLAPETELRARIAWGILQTVETASPRQRAALQAVARFWVGQVNEVHPFFDTALIREVETWGADVPPLAAVLSGEAPATLQTTAYLWLLSEGLTTGQVAQIVEATSSEQIEHLLTTWRGQTPEELNTAWQQAVQTRYRP</sequence>
<name>A0A0N0RFX3_9CHLR</name>
<evidence type="ECO:0000313" key="2">
    <source>
        <dbReference type="EMBL" id="KPL89236.1"/>
    </source>
</evidence>
<dbReference type="Proteomes" id="UP000037784">
    <property type="component" value="Unassembled WGS sequence"/>
</dbReference>
<protein>
    <submittedName>
        <fullName evidence="1">Uncharacterized protein</fullName>
    </submittedName>
</protein>
<evidence type="ECO:0000313" key="4">
    <source>
        <dbReference type="Proteomes" id="UP000050502"/>
    </source>
</evidence>
<dbReference type="Proteomes" id="UP000050502">
    <property type="component" value="Unassembled WGS sequence"/>
</dbReference>
<evidence type="ECO:0000313" key="3">
    <source>
        <dbReference type="Proteomes" id="UP000037784"/>
    </source>
</evidence>
<proteinExistence type="predicted"/>
<dbReference type="RefSeq" id="WP_054494447.1">
    <property type="nucleotide sequence ID" value="NZ_BBZA01000308.1"/>
</dbReference>
<dbReference type="EMBL" id="LGKN01000003">
    <property type="protein sequence ID" value="KPL89236.1"/>
    <property type="molecule type" value="Genomic_DNA"/>
</dbReference>